<dbReference type="Proteomes" id="UP000265848">
    <property type="component" value="Unassembled WGS sequence"/>
</dbReference>
<evidence type="ECO:0000313" key="3">
    <source>
        <dbReference type="Proteomes" id="UP000265848"/>
    </source>
</evidence>
<organism evidence="2 3">
    <name type="scientific">Pseudooceanicola sediminis</name>
    <dbReference type="NCBI Taxonomy" id="2211117"/>
    <lineage>
        <taxon>Bacteria</taxon>
        <taxon>Pseudomonadati</taxon>
        <taxon>Pseudomonadota</taxon>
        <taxon>Alphaproteobacteria</taxon>
        <taxon>Rhodobacterales</taxon>
        <taxon>Paracoccaceae</taxon>
        <taxon>Pseudooceanicola</taxon>
    </lineage>
</organism>
<keyword evidence="1" id="KW-1133">Transmembrane helix</keyword>
<feature type="transmembrane region" description="Helical" evidence="1">
    <location>
        <begin position="12"/>
        <end position="33"/>
    </location>
</feature>
<sequence>MPPTTKTTIIVSQFFISGLMALLMSFAMSILPIGFADGWLFQWMQNWLTSWPIAFVLSLMVCPVAFKLASLTLRLLPIKRTI</sequence>
<keyword evidence="3" id="KW-1185">Reference proteome</keyword>
<reference evidence="2 3" key="1">
    <citation type="submission" date="2018-08" db="EMBL/GenBank/DDBJ databases">
        <title>Pseudooceanicola sediminis CY03 in the family Rhodobacteracea.</title>
        <authorList>
            <person name="Zhang Y.-J."/>
        </authorList>
    </citation>
    <scope>NUCLEOTIDE SEQUENCE [LARGE SCALE GENOMIC DNA]</scope>
    <source>
        <strain evidence="2 3">CY03</strain>
    </source>
</reference>
<comment type="caution">
    <text evidence="2">The sequence shown here is derived from an EMBL/GenBank/DDBJ whole genome shotgun (WGS) entry which is preliminary data.</text>
</comment>
<dbReference type="InterPro" id="IPR021529">
    <property type="entry name" value="DUF2798"/>
</dbReference>
<feature type="transmembrane region" description="Helical" evidence="1">
    <location>
        <begin position="53"/>
        <end position="76"/>
    </location>
</feature>
<proteinExistence type="predicted"/>
<name>A0A399J2M6_9RHOB</name>
<keyword evidence="1" id="KW-0472">Membrane</keyword>
<accession>A0A399J2M6</accession>
<dbReference type="RefSeq" id="WP_119398041.1">
    <property type="nucleotide sequence ID" value="NZ_QWJJ01000004.1"/>
</dbReference>
<dbReference type="AlphaFoldDB" id="A0A399J2M6"/>
<evidence type="ECO:0000313" key="2">
    <source>
        <dbReference type="EMBL" id="RII39605.1"/>
    </source>
</evidence>
<gene>
    <name evidence="2" type="ORF">DL237_05470</name>
</gene>
<evidence type="ECO:0000256" key="1">
    <source>
        <dbReference type="SAM" id="Phobius"/>
    </source>
</evidence>
<dbReference type="Pfam" id="PF11391">
    <property type="entry name" value="DUF2798"/>
    <property type="match status" value="1"/>
</dbReference>
<keyword evidence="1" id="KW-0812">Transmembrane</keyword>
<protein>
    <submittedName>
        <fullName evidence="2">DUF2798 domain-containing protein</fullName>
    </submittedName>
</protein>
<dbReference type="OrthoDB" id="7159403at2"/>
<dbReference type="EMBL" id="QWJJ01000004">
    <property type="protein sequence ID" value="RII39605.1"/>
    <property type="molecule type" value="Genomic_DNA"/>
</dbReference>